<comment type="caution">
    <text evidence="1">The sequence shown here is derived from an EMBL/GenBank/DDBJ whole genome shotgun (WGS) entry which is preliminary data.</text>
</comment>
<name>A0A837FYT2_9VIBR</name>
<dbReference type="EMBL" id="JXXR01000031">
    <property type="protein sequence ID" value="KJY66845.1"/>
    <property type="molecule type" value="Genomic_DNA"/>
</dbReference>
<organism evidence="1">
    <name type="scientific">Vibrio coralliilyticus</name>
    <dbReference type="NCBI Taxonomy" id="190893"/>
    <lineage>
        <taxon>Bacteria</taxon>
        <taxon>Pseudomonadati</taxon>
        <taxon>Pseudomonadota</taxon>
        <taxon>Gammaproteobacteria</taxon>
        <taxon>Vibrionales</taxon>
        <taxon>Vibrionaceae</taxon>
        <taxon>Vibrio</taxon>
    </lineage>
</organism>
<proteinExistence type="predicted"/>
<accession>A0A837FYT2</accession>
<evidence type="ECO:0000313" key="1">
    <source>
        <dbReference type="EMBL" id="KJY66845.1"/>
    </source>
</evidence>
<protein>
    <submittedName>
        <fullName evidence="1">Chromosome partitioning protein ParA</fullName>
    </submittedName>
</protein>
<dbReference type="AlphaFoldDB" id="A0A837FYT2"/>
<dbReference type="RefSeq" id="WP_045987469.1">
    <property type="nucleotide sequence ID" value="NZ_CP063051.1"/>
</dbReference>
<sequence>MDLAPLLTTENLIALAVDMGLFILLVWFVILLLILREFRHFAREVVHGKDMDRDTYELCQQSVDSALNYTAENNDTLNDLIIIQQALEAQVSQIKSANDGGLSAQDQESIEELNQKLSKSHQLIKKLKGDLSRSIKGLRTAKNKLLKQSDTVESLQQEKEQLEKQFEQLEQEYVQISEAGGFNKLEKEYQHERQQLLGIIDTYKKKASEKGDLGEVKAQLEAVQQQLHHITKEKDFVEKKYLDLLKEAEEKNQ</sequence>
<gene>
    <name evidence="1" type="ORF">TW71_23675</name>
</gene>
<reference evidence="1" key="1">
    <citation type="journal article" date="2015" name="BMC Genomics">
        <title>Genome mining reveals unlocked bioactive potential of marine Gram-negative bacteria.</title>
        <authorList>
            <person name="Machado H."/>
            <person name="Sonnenschein E.C."/>
            <person name="Melchiorsen J."/>
            <person name="Gram L."/>
        </authorList>
    </citation>
    <scope>NUCLEOTIDE SEQUENCE</scope>
    <source>
        <strain evidence="1">S2052</strain>
    </source>
</reference>